<dbReference type="OrthoDB" id="6189127at2"/>
<dbReference type="InterPro" id="IPR027417">
    <property type="entry name" value="P-loop_NTPase"/>
</dbReference>
<dbReference type="GO" id="GO:0016887">
    <property type="term" value="F:ATP hydrolysis activity"/>
    <property type="evidence" value="ECO:0007669"/>
    <property type="project" value="InterPro"/>
</dbReference>
<dbReference type="InterPro" id="IPR036680">
    <property type="entry name" value="SPOR-like_sf"/>
</dbReference>
<feature type="domain" description="SPOR" evidence="2">
    <location>
        <begin position="386"/>
        <end position="465"/>
    </location>
</feature>
<gene>
    <name evidence="3" type="ORF">OLEAN_C36330</name>
</gene>
<dbReference type="PANTHER" id="PTHR35894">
    <property type="entry name" value="GENERAL SECRETION PATHWAY PROTEIN A-RELATED"/>
    <property type="match status" value="1"/>
</dbReference>
<feature type="region of interest" description="Disordered" evidence="1">
    <location>
        <begin position="1"/>
        <end position="32"/>
    </location>
</feature>
<protein>
    <recommendedName>
        <fullName evidence="2">SPOR domain-containing protein</fullName>
    </recommendedName>
</protein>
<evidence type="ECO:0000313" key="4">
    <source>
        <dbReference type="Proteomes" id="UP000032749"/>
    </source>
</evidence>
<dbReference type="KEGG" id="oai:OLEAN_C36330"/>
<sequence length="477" mass="52529">MDTEFLAALDDTDDQANGSPKTAQPFSPPSLSSSQAKQLELLQHLSLYSELLILICAEKGMGKTFIAKALLATRETPDQSLMLEGDFALSYLDILHNLAQFLDLADLADDIDSIEQQVLSQCLLIAEEDQGSILLIIDQSEQLSDDALEGINELALLAPSALHVMLLAPLGFENKLLALEEPQAPFHMMDIEPLTDDEAEILLLEQFPDKEWEADQADYIMQQSVGNPGKILYLAKQLLLGVKPQQEVNEATKFPVTHVAAIVLVALALIGTYFYQNSSTSQDHELMSEPKIIAIEAPVLKEAVALNIAPDVTSEANISIDSEKAEGVEQIEEVDFNFPQDDAVELASVEGVESDKSVSSKPATVEIVEFKKTEVIYSKDEQLLMSAANSAFVVQLFGSHSADNAQAFMNTHATKAIQLHRYRGEHNSKPWHVVIAGPFESREIALQQSQRLSKALRNQKPWIRSIADIQSVLISRK</sequence>
<dbReference type="SUPFAM" id="SSF52540">
    <property type="entry name" value="P-loop containing nucleoside triphosphate hydrolases"/>
    <property type="match status" value="1"/>
</dbReference>
<dbReference type="Pfam" id="PF13401">
    <property type="entry name" value="AAA_22"/>
    <property type="match status" value="1"/>
</dbReference>
<dbReference type="Proteomes" id="UP000032749">
    <property type="component" value="Chromosome"/>
</dbReference>
<dbReference type="AlphaFoldDB" id="R4YV95"/>
<dbReference type="InterPro" id="IPR007730">
    <property type="entry name" value="SPOR-like_dom"/>
</dbReference>
<dbReference type="PANTHER" id="PTHR35894:SF7">
    <property type="entry name" value="GENERAL SECRETION PATHWAY PROTEIN A-RELATED"/>
    <property type="match status" value="1"/>
</dbReference>
<proteinExistence type="predicted"/>
<reference evidence="3 4" key="1">
    <citation type="journal article" date="2013" name="Nat. Commun.">
        <title>Genome sequence and functional genomic analysis of the oil-degrading bacterium Oleispira antarctica.</title>
        <authorList>
            <person name="Kube M."/>
            <person name="Chernikova T.N."/>
            <person name="Al-Ramahi Y."/>
            <person name="Beloqui A."/>
            <person name="Lopez-Cortez N."/>
            <person name="Guazzaroni M.E."/>
            <person name="Heipieper H.J."/>
            <person name="Klages S."/>
            <person name="Kotsyurbenko O.R."/>
            <person name="Langer I."/>
            <person name="Nechitaylo T.Y."/>
            <person name="Lunsdorf H."/>
            <person name="Fernandez M."/>
            <person name="Juarez S."/>
            <person name="Ciordia S."/>
            <person name="Singer A."/>
            <person name="Kagan O."/>
            <person name="Egorova O."/>
            <person name="Petit P.A."/>
            <person name="Stogios P."/>
            <person name="Kim Y."/>
            <person name="Tchigvintsev A."/>
            <person name="Flick R."/>
            <person name="Denaro R."/>
            <person name="Genovese M."/>
            <person name="Albar J.P."/>
            <person name="Reva O.N."/>
            <person name="Martinez-Gomariz M."/>
            <person name="Tran H."/>
            <person name="Ferrer M."/>
            <person name="Savchenko A."/>
            <person name="Yakunin A.F."/>
            <person name="Yakimov M.M."/>
            <person name="Golyshina O.V."/>
            <person name="Reinhardt R."/>
            <person name="Golyshin P.N."/>
        </authorList>
    </citation>
    <scope>NUCLEOTIDE SEQUENCE [LARGE SCALE GENOMIC DNA]</scope>
</reference>
<dbReference type="SUPFAM" id="SSF110997">
    <property type="entry name" value="Sporulation related repeat"/>
    <property type="match status" value="1"/>
</dbReference>
<dbReference type="InterPro" id="IPR052026">
    <property type="entry name" value="ExeA_AAA_ATPase_DNA-bind"/>
</dbReference>
<evidence type="ECO:0000259" key="2">
    <source>
        <dbReference type="PROSITE" id="PS51724"/>
    </source>
</evidence>
<feature type="compositionally biased region" description="Polar residues" evidence="1">
    <location>
        <begin position="15"/>
        <end position="24"/>
    </location>
</feature>
<keyword evidence="4" id="KW-1185">Reference proteome</keyword>
<dbReference type="Pfam" id="PF05036">
    <property type="entry name" value="SPOR"/>
    <property type="match status" value="1"/>
</dbReference>
<dbReference type="GO" id="GO:0042834">
    <property type="term" value="F:peptidoglycan binding"/>
    <property type="evidence" value="ECO:0007669"/>
    <property type="project" value="InterPro"/>
</dbReference>
<name>R4YV95_OLEAN</name>
<evidence type="ECO:0000313" key="3">
    <source>
        <dbReference type="EMBL" id="CCK77809.1"/>
    </source>
</evidence>
<organism evidence="3 4">
    <name type="scientific">Oleispira antarctica RB-8</name>
    <dbReference type="NCBI Taxonomy" id="698738"/>
    <lineage>
        <taxon>Bacteria</taxon>
        <taxon>Pseudomonadati</taxon>
        <taxon>Pseudomonadota</taxon>
        <taxon>Gammaproteobacteria</taxon>
        <taxon>Oceanospirillales</taxon>
        <taxon>Oceanospirillaceae</taxon>
        <taxon>Oleispira</taxon>
    </lineage>
</organism>
<dbReference type="Gene3D" id="3.30.70.1070">
    <property type="entry name" value="Sporulation related repeat"/>
    <property type="match status" value="1"/>
</dbReference>
<dbReference type="EMBL" id="FO203512">
    <property type="protein sequence ID" value="CCK77809.1"/>
    <property type="molecule type" value="Genomic_DNA"/>
</dbReference>
<accession>R4YV95</accession>
<dbReference type="HOGENOM" id="CLU_038922_0_0_6"/>
<dbReference type="PROSITE" id="PS51724">
    <property type="entry name" value="SPOR"/>
    <property type="match status" value="1"/>
</dbReference>
<dbReference type="STRING" id="698738.OLEAN_C36330"/>
<dbReference type="InterPro" id="IPR049945">
    <property type="entry name" value="AAA_22"/>
</dbReference>
<evidence type="ECO:0000256" key="1">
    <source>
        <dbReference type="SAM" id="MobiDB-lite"/>
    </source>
</evidence>